<dbReference type="InterPro" id="IPR003448">
    <property type="entry name" value="Mopterin_biosynth_MoaE"/>
</dbReference>
<evidence type="ECO:0000256" key="3">
    <source>
        <dbReference type="ARBA" id="ARBA00023150"/>
    </source>
</evidence>
<dbReference type="SUPFAM" id="SSF52540">
    <property type="entry name" value="P-loop containing nucleoside triphosphate hydrolases"/>
    <property type="match status" value="1"/>
</dbReference>
<dbReference type="Proteomes" id="UP000605970">
    <property type="component" value="Unassembled WGS sequence"/>
</dbReference>
<dbReference type="InterPro" id="IPR036563">
    <property type="entry name" value="MoaE_sf"/>
</dbReference>
<keyword evidence="6" id="KW-1185">Reference proteome</keyword>
<name>A0A8S9Z7C3_9BILA</name>
<dbReference type="CDD" id="cd00756">
    <property type="entry name" value="MoaE"/>
    <property type="match status" value="1"/>
</dbReference>
<evidence type="ECO:0000256" key="1">
    <source>
        <dbReference type="ARBA" id="ARBA00022490"/>
    </source>
</evidence>
<comment type="caution">
    <text evidence="5">The sequence shown here is derived from an EMBL/GenBank/DDBJ whole genome shotgun (WGS) entry which is preliminary data.</text>
</comment>
<organism evidence="5 6">
    <name type="scientific">Meloidogyne graminicola</name>
    <dbReference type="NCBI Taxonomy" id="189291"/>
    <lineage>
        <taxon>Eukaryota</taxon>
        <taxon>Metazoa</taxon>
        <taxon>Ecdysozoa</taxon>
        <taxon>Nematoda</taxon>
        <taxon>Chromadorea</taxon>
        <taxon>Rhabditida</taxon>
        <taxon>Tylenchina</taxon>
        <taxon>Tylenchomorpha</taxon>
        <taxon>Tylenchoidea</taxon>
        <taxon>Meloidogynidae</taxon>
        <taxon>Meloidogyninae</taxon>
        <taxon>Meloidogyne</taxon>
    </lineage>
</organism>
<keyword evidence="3" id="KW-0501">Molybdenum cofactor biosynthesis</keyword>
<sequence>MLKQAFGKLKSTTGKSIVLGISGSTCAGKTTLADGLRQKFIDVGISADVIHQDVFYKEKEEVSTLTCKDNSSILFYHYDQINSLKYDEMLKAVLEAKELNDVVIIEGNMITNIESIFKEIDAIILLTIDKEICEERRRKRVYDPPDEKGYFTQVVWPAWEETLNKVKIELKTSNKPKAFKSANTFISLDEIVIEFIHLICDKLELINSPIDVNISTKWVNSPNCGATSIFIGTTRDTFEEKIVKQLEYEAYNDMAYLEMSKLCKEVRRNYSTIERICICHRLGQVPVGEISVFIATSSPQRKEAIKATEWLINSLKERVPIWKKEMYNDGSSSWKENKEQPFLKPNQNGIV</sequence>
<dbReference type="Gene3D" id="3.90.1170.40">
    <property type="entry name" value="Molybdopterin biosynthesis MoaE subunit"/>
    <property type="match status" value="1"/>
</dbReference>
<keyword evidence="2" id="KW-0808">Transferase</keyword>
<dbReference type="Pfam" id="PF13238">
    <property type="entry name" value="AAA_18"/>
    <property type="match status" value="1"/>
</dbReference>
<accession>A0A8S9Z7C3</accession>
<keyword evidence="1" id="KW-0963">Cytoplasm</keyword>
<dbReference type="AlphaFoldDB" id="A0A8S9Z7C3"/>
<dbReference type="GO" id="GO:0006777">
    <property type="term" value="P:Mo-molybdopterin cofactor biosynthetic process"/>
    <property type="evidence" value="ECO:0007669"/>
    <property type="project" value="UniProtKB-KW"/>
</dbReference>
<dbReference type="Gene3D" id="3.40.50.300">
    <property type="entry name" value="P-loop containing nucleotide triphosphate hydrolases"/>
    <property type="match status" value="1"/>
</dbReference>
<reference evidence="5" key="1">
    <citation type="journal article" date="2020" name="Ecol. Evol.">
        <title>Genome structure and content of the rice root-knot nematode (Meloidogyne graminicola).</title>
        <authorList>
            <person name="Phan N.T."/>
            <person name="Danchin E.G.J."/>
            <person name="Klopp C."/>
            <person name="Perfus-Barbeoch L."/>
            <person name="Kozlowski D.K."/>
            <person name="Koutsovoulos G.D."/>
            <person name="Lopez-Roques C."/>
            <person name="Bouchez O."/>
            <person name="Zahm M."/>
            <person name="Besnard G."/>
            <person name="Bellafiore S."/>
        </authorList>
    </citation>
    <scope>NUCLEOTIDE SEQUENCE</scope>
    <source>
        <strain evidence="5">VN-18</strain>
    </source>
</reference>
<proteinExistence type="predicted"/>
<evidence type="ECO:0000256" key="2">
    <source>
        <dbReference type="ARBA" id="ARBA00022679"/>
    </source>
</evidence>
<dbReference type="OrthoDB" id="5531344at2759"/>
<dbReference type="GO" id="GO:0016740">
    <property type="term" value="F:transferase activity"/>
    <property type="evidence" value="ECO:0007669"/>
    <property type="project" value="UniProtKB-KW"/>
</dbReference>
<evidence type="ECO:0000313" key="5">
    <source>
        <dbReference type="EMBL" id="KAF7623447.1"/>
    </source>
</evidence>
<dbReference type="Pfam" id="PF02391">
    <property type="entry name" value="MoaE"/>
    <property type="match status" value="1"/>
</dbReference>
<evidence type="ECO:0008006" key="7">
    <source>
        <dbReference type="Google" id="ProtNLM"/>
    </source>
</evidence>
<gene>
    <name evidence="5" type="ORF">Mgra_00010240</name>
</gene>
<dbReference type="SUPFAM" id="SSF54690">
    <property type="entry name" value="Molybdopterin synthase subunit MoaE"/>
    <property type="match status" value="1"/>
</dbReference>
<feature type="region of interest" description="Disordered" evidence="4">
    <location>
        <begin position="331"/>
        <end position="351"/>
    </location>
</feature>
<dbReference type="PANTHER" id="PTHR23404">
    <property type="entry name" value="MOLYBDOPTERIN SYNTHASE RELATED"/>
    <property type="match status" value="1"/>
</dbReference>
<dbReference type="FunFam" id="3.90.1170.40:FF:000002">
    <property type="entry name" value="Molybdopterin synthase catalytic subunit"/>
    <property type="match status" value="1"/>
</dbReference>
<protein>
    <recommendedName>
        <fullName evidence="7">MOCS2B</fullName>
    </recommendedName>
</protein>
<dbReference type="InterPro" id="IPR027417">
    <property type="entry name" value="P-loop_NTPase"/>
</dbReference>
<evidence type="ECO:0000313" key="6">
    <source>
        <dbReference type="Proteomes" id="UP000605970"/>
    </source>
</evidence>
<evidence type="ECO:0000256" key="4">
    <source>
        <dbReference type="SAM" id="MobiDB-lite"/>
    </source>
</evidence>
<dbReference type="EMBL" id="JABEBT010000245">
    <property type="protein sequence ID" value="KAF7623447.1"/>
    <property type="molecule type" value="Genomic_DNA"/>
</dbReference>